<protein>
    <submittedName>
        <fullName evidence="1">Pyridoxamine 5'-phosphate oxidase</fullName>
    </submittedName>
</protein>
<dbReference type="Proteomes" id="UP000184363">
    <property type="component" value="Unassembled WGS sequence"/>
</dbReference>
<dbReference type="Gene3D" id="2.30.110.10">
    <property type="entry name" value="Electron Transport, Fmn-binding Protein, Chain A"/>
    <property type="match status" value="1"/>
</dbReference>
<organism evidence="1 2">
    <name type="scientific">Pseudonocardia thermophila</name>
    <dbReference type="NCBI Taxonomy" id="1848"/>
    <lineage>
        <taxon>Bacteria</taxon>
        <taxon>Bacillati</taxon>
        <taxon>Actinomycetota</taxon>
        <taxon>Actinomycetes</taxon>
        <taxon>Pseudonocardiales</taxon>
        <taxon>Pseudonocardiaceae</taxon>
        <taxon>Pseudonocardia</taxon>
    </lineage>
</organism>
<sequence>MTGEGGGTVTDHVHETERIDRSRAVGGRDLIELDRRECLRLLATGVIGRVVFTHSALPDAQTVAYRLDGEEIIFRTRGGSKLAAAVRHAVVGFQVDEVDIENRTGWSVFGIGEAYEVVDPVRLKELAELDGDPWVRGHDAHTISIPLQLLSGRRLGP</sequence>
<reference evidence="1 2" key="1">
    <citation type="submission" date="2016-11" db="EMBL/GenBank/DDBJ databases">
        <authorList>
            <person name="Jaros S."/>
            <person name="Januszkiewicz K."/>
            <person name="Wedrychowicz H."/>
        </authorList>
    </citation>
    <scope>NUCLEOTIDE SEQUENCE [LARGE SCALE GENOMIC DNA]</scope>
    <source>
        <strain evidence="1 2">DSM 43832</strain>
    </source>
</reference>
<proteinExistence type="predicted"/>
<dbReference type="STRING" id="1848.SAMN05443637_111163"/>
<keyword evidence="2" id="KW-1185">Reference proteome</keyword>
<gene>
    <name evidence="1" type="ORF">SAMN05443637_111163</name>
</gene>
<evidence type="ECO:0000313" key="1">
    <source>
        <dbReference type="EMBL" id="SHK75780.1"/>
    </source>
</evidence>
<dbReference type="Pfam" id="PF12900">
    <property type="entry name" value="Pyridox_ox_2"/>
    <property type="match status" value="1"/>
</dbReference>
<accession>A0A1M6V2V3</accession>
<dbReference type="EMBL" id="FRAP01000011">
    <property type="protein sequence ID" value="SHK75780.1"/>
    <property type="molecule type" value="Genomic_DNA"/>
</dbReference>
<dbReference type="InterPro" id="IPR024747">
    <property type="entry name" value="Pyridox_Oxase-rel"/>
</dbReference>
<dbReference type="AlphaFoldDB" id="A0A1M6V2V3"/>
<dbReference type="SUPFAM" id="SSF50475">
    <property type="entry name" value="FMN-binding split barrel"/>
    <property type="match status" value="1"/>
</dbReference>
<dbReference type="InterPro" id="IPR012349">
    <property type="entry name" value="Split_barrel_FMN-bd"/>
</dbReference>
<name>A0A1M6V2V3_PSETH</name>
<dbReference type="OrthoDB" id="3212118at2"/>
<evidence type="ECO:0000313" key="2">
    <source>
        <dbReference type="Proteomes" id="UP000184363"/>
    </source>
</evidence>